<dbReference type="SUPFAM" id="SSF109998">
    <property type="entry name" value="Triger factor/SurA peptide-binding domain-like"/>
    <property type="match status" value="1"/>
</dbReference>
<dbReference type="Gene3D" id="1.10.4030.10">
    <property type="entry name" value="Porin chaperone SurA, peptide-binding domain"/>
    <property type="match status" value="1"/>
</dbReference>
<keyword evidence="4" id="KW-1133">Transmembrane helix</keyword>
<dbReference type="InterPro" id="IPR011990">
    <property type="entry name" value="TPR-like_helical_dom_sf"/>
</dbReference>
<dbReference type="SUPFAM" id="SSF54534">
    <property type="entry name" value="FKBP-like"/>
    <property type="match status" value="1"/>
</dbReference>
<keyword evidence="4" id="KW-0812">Transmembrane</keyword>
<proteinExistence type="predicted"/>
<feature type="transmembrane region" description="Helical" evidence="4">
    <location>
        <begin position="20"/>
        <end position="39"/>
    </location>
</feature>
<dbReference type="PANTHER" id="PTHR47245:SF2">
    <property type="entry name" value="PEPTIDYL-PROLYL CIS-TRANS ISOMERASE HP_0175-RELATED"/>
    <property type="match status" value="1"/>
</dbReference>
<name>A0ABT2EM21_9BACT</name>
<organism evidence="6 7">
    <name type="scientific">Candidatus Fervidibacter sacchari</name>
    <dbReference type="NCBI Taxonomy" id="1448929"/>
    <lineage>
        <taxon>Bacteria</taxon>
        <taxon>Candidatus Fervidibacterota</taxon>
        <taxon>Candidatus Fervidibacter</taxon>
    </lineage>
</organism>
<feature type="repeat" description="TPR" evidence="2">
    <location>
        <begin position="473"/>
        <end position="506"/>
    </location>
</feature>
<dbReference type="PROSITE" id="PS50198">
    <property type="entry name" value="PPIC_PPIASE_2"/>
    <property type="match status" value="1"/>
</dbReference>
<evidence type="ECO:0000313" key="6">
    <source>
        <dbReference type="EMBL" id="MCS3917998.1"/>
    </source>
</evidence>
<comment type="caution">
    <text evidence="6">The sequence shown here is derived from an EMBL/GenBank/DDBJ whole genome shotgun (WGS) entry which is preliminary data.</text>
</comment>
<dbReference type="Pfam" id="PF13181">
    <property type="entry name" value="TPR_8"/>
    <property type="match status" value="1"/>
</dbReference>
<keyword evidence="1" id="KW-0413">Isomerase</keyword>
<keyword evidence="1" id="KW-0697">Rotamase</keyword>
<reference evidence="6 7" key="1">
    <citation type="submission" date="2022-08" db="EMBL/GenBank/DDBJ databases">
        <title>Bacterial and archaeal communities from various locations to study Microbial Dark Matter (Phase II).</title>
        <authorList>
            <person name="Stepanauskas R."/>
        </authorList>
    </citation>
    <scope>NUCLEOTIDE SEQUENCE [LARGE SCALE GENOMIC DNA]</scope>
    <source>
        <strain evidence="6 7">PD1</strain>
    </source>
</reference>
<dbReference type="Pfam" id="PF13624">
    <property type="entry name" value="SurA_N_3"/>
    <property type="match status" value="1"/>
</dbReference>
<evidence type="ECO:0000256" key="4">
    <source>
        <dbReference type="SAM" id="Phobius"/>
    </source>
</evidence>
<dbReference type="SUPFAM" id="SSF48452">
    <property type="entry name" value="TPR-like"/>
    <property type="match status" value="1"/>
</dbReference>
<dbReference type="InterPro" id="IPR046357">
    <property type="entry name" value="PPIase_dom_sf"/>
</dbReference>
<dbReference type="SMART" id="SM00028">
    <property type="entry name" value="TPR"/>
    <property type="match status" value="3"/>
</dbReference>
<dbReference type="InterPro" id="IPR027304">
    <property type="entry name" value="Trigger_fact/SurA_dom_sf"/>
</dbReference>
<dbReference type="InterPro" id="IPR000297">
    <property type="entry name" value="PPIase_PpiC"/>
</dbReference>
<feature type="domain" description="PpiC" evidence="5">
    <location>
        <begin position="200"/>
        <end position="316"/>
    </location>
</feature>
<dbReference type="PROSITE" id="PS50005">
    <property type="entry name" value="TPR"/>
    <property type="match status" value="1"/>
</dbReference>
<gene>
    <name evidence="6" type="ORF">M2350_000395</name>
</gene>
<protein>
    <submittedName>
        <fullName evidence="6">Parvulin-like peptidyl-prolyl isomerase/Tfp pilus assembly protein PilF</fullName>
    </submittedName>
</protein>
<dbReference type="Gene3D" id="1.25.40.10">
    <property type="entry name" value="Tetratricopeptide repeat domain"/>
    <property type="match status" value="2"/>
</dbReference>
<keyword evidence="3" id="KW-0175">Coiled coil</keyword>
<feature type="coiled-coil region" evidence="3">
    <location>
        <begin position="355"/>
        <end position="395"/>
    </location>
</feature>
<evidence type="ECO:0000256" key="3">
    <source>
        <dbReference type="SAM" id="Coils"/>
    </source>
</evidence>
<dbReference type="PANTHER" id="PTHR47245">
    <property type="entry name" value="PEPTIDYLPROLYL ISOMERASE"/>
    <property type="match status" value="1"/>
</dbReference>
<dbReference type="Gene3D" id="3.10.50.40">
    <property type="match status" value="1"/>
</dbReference>
<dbReference type="Pfam" id="PF13432">
    <property type="entry name" value="TPR_16"/>
    <property type="match status" value="1"/>
</dbReference>
<sequence>MPSLRRTRKKLQKQVIRWTIWLGITLIFIIGMFSGFSWVERQVRGLNLPRAIARVNGEEIPRQQYEQTLIRLTQFGSHRLSPQDWAFFKEQIFHELVDNKLLRQEAYRRRLRVTRADINKRIDEIVQLQLVSAKQQYERDKEFRDFVRRQYGSFDALAGDLRRQVGQQRSALEQELLMEKLRQSIEQEVRVTEKDLLNTYTKFRLRHIFIGADRFLPKDKQPTDQERAEAKRKALERAKELRERALKGEDFAKIAEKESDDPVTKRKGGDLGELSLDAARWRLGEDAMSILPKLKVGDVSEPIEGFNGYHIVKLEGKRVETPEDYNKVRYRCEEKKCGNIWLGEKGEKKCPKCGSTKIKQIAERKKELLDELKQQRAQERQMRLLQELRERARIEIYDPELKAIIASREGNTEEAIRYYREALKIALENPEARRHFLFPDLIHYQLSRLYMGQGKLKEAEREIRKALDYSDDNELHIQLGSILLLQGKKEAALKEFMKVAESSPTPSQRLVLANYFEQLGRKDLAEKQRKLAEKEGGSGGLSIPLTVR</sequence>
<dbReference type="RefSeq" id="WP_259093046.1">
    <property type="nucleotide sequence ID" value="NZ_CP130454.1"/>
</dbReference>
<dbReference type="EMBL" id="JANUCP010000001">
    <property type="protein sequence ID" value="MCS3917998.1"/>
    <property type="molecule type" value="Genomic_DNA"/>
</dbReference>
<keyword evidence="2" id="KW-0802">TPR repeat</keyword>
<dbReference type="InterPro" id="IPR050245">
    <property type="entry name" value="PrsA_foldase"/>
</dbReference>
<evidence type="ECO:0000256" key="2">
    <source>
        <dbReference type="PROSITE-ProRule" id="PRU00339"/>
    </source>
</evidence>
<evidence type="ECO:0000313" key="7">
    <source>
        <dbReference type="Proteomes" id="UP001204798"/>
    </source>
</evidence>
<keyword evidence="7" id="KW-1185">Reference proteome</keyword>
<keyword evidence="4" id="KW-0472">Membrane</keyword>
<accession>A0ABT2EM21</accession>
<dbReference type="InterPro" id="IPR019734">
    <property type="entry name" value="TPR_rpt"/>
</dbReference>
<dbReference type="Pfam" id="PF00639">
    <property type="entry name" value="Rotamase"/>
    <property type="match status" value="1"/>
</dbReference>
<evidence type="ECO:0000256" key="1">
    <source>
        <dbReference type="PROSITE-ProRule" id="PRU00278"/>
    </source>
</evidence>
<dbReference type="Proteomes" id="UP001204798">
    <property type="component" value="Unassembled WGS sequence"/>
</dbReference>
<evidence type="ECO:0000259" key="5">
    <source>
        <dbReference type="PROSITE" id="PS50198"/>
    </source>
</evidence>